<evidence type="ECO:0000313" key="1">
    <source>
        <dbReference type="EMBL" id="NOV43062.1"/>
    </source>
</evidence>
<dbReference type="EMBL" id="GHWJ01010325">
    <property type="protein sequence ID" value="NOV43062.1"/>
    <property type="molecule type" value="Transcribed_RNA"/>
</dbReference>
<organism evidence="1">
    <name type="scientific">Rhipicephalus microplus</name>
    <name type="common">Cattle tick</name>
    <name type="synonym">Boophilus microplus</name>
    <dbReference type="NCBI Taxonomy" id="6941"/>
    <lineage>
        <taxon>Eukaryota</taxon>
        <taxon>Metazoa</taxon>
        <taxon>Ecdysozoa</taxon>
        <taxon>Arthropoda</taxon>
        <taxon>Chelicerata</taxon>
        <taxon>Arachnida</taxon>
        <taxon>Acari</taxon>
        <taxon>Parasitiformes</taxon>
        <taxon>Ixodida</taxon>
        <taxon>Ixodoidea</taxon>
        <taxon>Ixodidae</taxon>
        <taxon>Rhipicephalinae</taxon>
        <taxon>Rhipicephalus</taxon>
        <taxon>Boophilus</taxon>
    </lineage>
</organism>
<name>A0A6M2DAC3_RHIMP</name>
<protein>
    <submittedName>
        <fullName evidence="1">Putative secreted protein ovary overexpressed</fullName>
    </submittedName>
</protein>
<accession>A0A6M2DAC3</accession>
<reference evidence="1" key="1">
    <citation type="submission" date="2019-09" db="EMBL/GenBank/DDBJ databases">
        <title>Organ-specific transcriptomic study of the physiology of the cattle tick, Rhipicephalus microplus.</title>
        <authorList>
            <person name="Tirloni L."/>
            <person name="Braz G."/>
            <person name="Gandara A.C.P."/>
            <person name="Sabadin G.A."/>
            <person name="da Silva R.M."/>
            <person name="Guizzo M.G."/>
            <person name="Machado J.A."/>
            <person name="Costa E.P."/>
            <person name="Gomes H.F."/>
            <person name="Moraes J."/>
            <person name="Mota M.B.S."/>
            <person name="Mesquita R.D."/>
            <person name="Alvarenga P.H."/>
            <person name="Alves F."/>
            <person name="Seixas A."/>
            <person name="da Fonseca R.N."/>
            <person name="Fogaca A."/>
            <person name="Logullo C."/>
            <person name="Tanaka A."/>
            <person name="Daffre S."/>
            <person name="Termignoni C."/>
            <person name="Vaz I.S.Jr."/>
            <person name="Oliveira P.L."/>
            <person name="Ribeiro J.M."/>
        </authorList>
    </citation>
    <scope>NUCLEOTIDE SEQUENCE</scope>
    <source>
        <strain evidence="1">Porto Alegre</strain>
    </source>
</reference>
<dbReference type="AlphaFoldDB" id="A0A6M2DAC3"/>
<sequence length="88" mass="9514">MASATMFRHGARGSSSYVSPLFFFVCVDSTWTYETTHKKPTSPGINRGPLRAVSSASNRIDLARELAASSCSSGTREFVSIYSQVISS</sequence>
<proteinExistence type="predicted"/>